<comment type="caution">
    <text evidence="1">The sequence shown here is derived from an EMBL/GenBank/DDBJ whole genome shotgun (WGS) entry which is preliminary data.</text>
</comment>
<accession>A0A0D0ISR1</accession>
<evidence type="ECO:0000313" key="2">
    <source>
        <dbReference type="Proteomes" id="UP000032046"/>
    </source>
</evidence>
<evidence type="ECO:0000313" key="1">
    <source>
        <dbReference type="EMBL" id="KIP59648.1"/>
    </source>
</evidence>
<reference evidence="1 2" key="1">
    <citation type="submission" date="2015-01" db="EMBL/GenBank/DDBJ databases">
        <title>Comparative genomics of non-oral Prevotella species.</title>
        <authorList>
            <person name="Accetto T."/>
            <person name="Nograsek B."/>
            <person name="Avgustin G."/>
        </authorList>
    </citation>
    <scope>NUCLEOTIDE SEQUENCE [LARGE SCALE GENOMIC DNA]</scope>
    <source>
        <strain evidence="1 2">P5-119</strain>
    </source>
</reference>
<dbReference type="AlphaFoldDB" id="A0A0D0ISR1"/>
<keyword evidence="2" id="KW-1185">Reference proteome</keyword>
<organism evidence="1 2">
    <name type="scientific">Prevotella pectinovora</name>
    <dbReference type="NCBI Taxonomy" id="1602169"/>
    <lineage>
        <taxon>Bacteria</taxon>
        <taxon>Pseudomonadati</taxon>
        <taxon>Bacteroidota</taxon>
        <taxon>Bacteroidia</taxon>
        <taxon>Bacteroidales</taxon>
        <taxon>Prevotellaceae</taxon>
        <taxon>Prevotella</taxon>
    </lineage>
</organism>
<dbReference type="Proteomes" id="UP000032046">
    <property type="component" value="Unassembled WGS sequence"/>
</dbReference>
<dbReference type="EMBL" id="JXQK01000091">
    <property type="protein sequence ID" value="KIP59648.1"/>
    <property type="molecule type" value="Genomic_DNA"/>
</dbReference>
<protein>
    <submittedName>
        <fullName evidence="1">Uncharacterized protein</fullName>
    </submittedName>
</protein>
<sequence>MTIGFGSSCTPSPISLATMSFEQKNGQGACPHGARCFLIMGKVLAPVGQILRQAVAQNVMMTDRAFEIKRPALPEEERQGNLCQKIRSLL</sequence>
<proteinExistence type="predicted"/>
<gene>
    <name evidence="1" type="ORF">ST44_12840</name>
</gene>
<name>A0A0D0ISR1_9BACT</name>